<evidence type="ECO:0000256" key="2">
    <source>
        <dbReference type="SAM" id="Phobius"/>
    </source>
</evidence>
<name>A0A937XCA2_UNCEI</name>
<keyword evidence="2" id="KW-0812">Transmembrane</keyword>
<dbReference type="EMBL" id="VGIY01000328">
    <property type="protein sequence ID" value="MBM3318337.1"/>
    <property type="molecule type" value="Genomic_DNA"/>
</dbReference>
<feature type="transmembrane region" description="Helical" evidence="2">
    <location>
        <begin position="57"/>
        <end position="77"/>
    </location>
</feature>
<evidence type="ECO:0000313" key="3">
    <source>
        <dbReference type="EMBL" id="MBM3318337.1"/>
    </source>
</evidence>
<dbReference type="AlphaFoldDB" id="A0A937XCA2"/>
<protein>
    <submittedName>
        <fullName evidence="3">Uncharacterized protein</fullName>
    </submittedName>
</protein>
<feature type="region of interest" description="Disordered" evidence="1">
    <location>
        <begin position="1"/>
        <end position="32"/>
    </location>
</feature>
<dbReference type="Proteomes" id="UP000748308">
    <property type="component" value="Unassembled WGS sequence"/>
</dbReference>
<feature type="compositionally biased region" description="Basic and acidic residues" evidence="1">
    <location>
        <begin position="1"/>
        <end position="12"/>
    </location>
</feature>
<keyword evidence="2" id="KW-0472">Membrane</keyword>
<feature type="non-terminal residue" evidence="3">
    <location>
        <position position="89"/>
    </location>
</feature>
<gene>
    <name evidence="3" type="ORF">FJY75_10855</name>
</gene>
<accession>A0A937XCA2</accession>
<evidence type="ECO:0000313" key="4">
    <source>
        <dbReference type="Proteomes" id="UP000748308"/>
    </source>
</evidence>
<organism evidence="3 4">
    <name type="scientific">Eiseniibacteriota bacterium</name>
    <dbReference type="NCBI Taxonomy" id="2212470"/>
    <lineage>
        <taxon>Bacteria</taxon>
        <taxon>Candidatus Eiseniibacteriota</taxon>
    </lineage>
</organism>
<sequence length="89" mass="9465">MSGRERRQESGRESPAGPPAASQGFSFAPWTKLPPPQAAVRLPASSRTGSVGLWERLAALVLLIIASPLMLLLTLAIKLEPPAGGVFYR</sequence>
<evidence type="ECO:0000256" key="1">
    <source>
        <dbReference type="SAM" id="MobiDB-lite"/>
    </source>
</evidence>
<comment type="caution">
    <text evidence="3">The sequence shown here is derived from an EMBL/GenBank/DDBJ whole genome shotgun (WGS) entry which is preliminary data.</text>
</comment>
<proteinExistence type="predicted"/>
<keyword evidence="2" id="KW-1133">Transmembrane helix</keyword>
<reference evidence="3" key="1">
    <citation type="submission" date="2019-03" db="EMBL/GenBank/DDBJ databases">
        <title>Lake Tanganyika Metagenome-Assembled Genomes (MAGs).</title>
        <authorList>
            <person name="Tran P."/>
        </authorList>
    </citation>
    <scope>NUCLEOTIDE SEQUENCE</scope>
    <source>
        <strain evidence="3">M_DeepCast_400m_m2_100</strain>
    </source>
</reference>